<proteinExistence type="inferred from homology"/>
<organism evidence="6 7">
    <name type="scientific">Nostocoides australiense Ben110</name>
    <dbReference type="NCBI Taxonomy" id="1193182"/>
    <lineage>
        <taxon>Bacteria</taxon>
        <taxon>Bacillati</taxon>
        <taxon>Actinomycetota</taxon>
        <taxon>Actinomycetes</taxon>
        <taxon>Micrococcales</taxon>
        <taxon>Intrasporangiaceae</taxon>
        <taxon>Nostocoides</taxon>
    </lineage>
</organism>
<dbReference type="Gene3D" id="1.10.10.10">
    <property type="entry name" value="Winged helix-like DNA-binding domain superfamily/Winged helix DNA-binding domain"/>
    <property type="match status" value="1"/>
</dbReference>
<keyword evidence="7" id="KW-1185">Reference proteome</keyword>
<dbReference type="OrthoDB" id="3636008at2"/>
<dbReference type="Pfam" id="PF00196">
    <property type="entry name" value="GerE"/>
    <property type="match status" value="1"/>
</dbReference>
<dbReference type="Pfam" id="PF03466">
    <property type="entry name" value="LysR_substrate"/>
    <property type="match status" value="1"/>
</dbReference>
<dbReference type="SUPFAM" id="SSF53850">
    <property type="entry name" value="Periplasmic binding protein-like II"/>
    <property type="match status" value="1"/>
</dbReference>
<evidence type="ECO:0000256" key="1">
    <source>
        <dbReference type="ARBA" id="ARBA00009437"/>
    </source>
</evidence>
<dbReference type="InterPro" id="IPR000792">
    <property type="entry name" value="Tscrpt_reg_LuxR_C"/>
</dbReference>
<dbReference type="GO" id="GO:0003677">
    <property type="term" value="F:DNA binding"/>
    <property type="evidence" value="ECO:0007669"/>
    <property type="project" value="UniProtKB-KW"/>
</dbReference>
<keyword evidence="2" id="KW-0805">Transcription regulation</keyword>
<keyword evidence="4" id="KW-0804">Transcription</keyword>
<feature type="domain" description="HTH luxR-type" evidence="5">
    <location>
        <begin position="221"/>
        <end position="248"/>
    </location>
</feature>
<dbReference type="InterPro" id="IPR016032">
    <property type="entry name" value="Sig_transdc_resp-reg_C-effctor"/>
</dbReference>
<sequence length="270" mass="29054">MTADHLALGVMPSVPTAWLATAIRRLRGIRPQLQVSLRAMWADHSSLAAVREGSVDLALLIGPIGDPRLSVTTLCSLAAQAFVGPDNPLAGHRSLQLTDLLHEPTFRRPEPVDVAWREHWLHSSARAGREPRFVTVGATTEQDAILAIGTTRAVGYAPSNWAAGSGLIKVPVIDGPVAPVQVIRPLGHSSGVVHEFCHALASAVTSAPAAEARVAGLACLGWTNKEIAMHCRVSVRTVDAQISSLLRRYGVRNRTELMSRWQHEPVVDLD</sequence>
<dbReference type="CDD" id="cd06170">
    <property type="entry name" value="LuxR_C_like"/>
    <property type="match status" value="1"/>
</dbReference>
<dbReference type="Proteomes" id="UP000035763">
    <property type="component" value="Unassembled WGS sequence"/>
</dbReference>
<name>W6K005_9MICO</name>
<dbReference type="SUPFAM" id="SSF46894">
    <property type="entry name" value="C-terminal effector domain of the bipartite response regulators"/>
    <property type="match status" value="1"/>
</dbReference>
<dbReference type="Gene3D" id="3.40.190.10">
    <property type="entry name" value="Periplasmic binding protein-like II"/>
    <property type="match status" value="2"/>
</dbReference>
<evidence type="ECO:0000256" key="2">
    <source>
        <dbReference type="ARBA" id="ARBA00023015"/>
    </source>
</evidence>
<evidence type="ECO:0000256" key="3">
    <source>
        <dbReference type="ARBA" id="ARBA00023125"/>
    </source>
</evidence>
<dbReference type="GO" id="GO:0003700">
    <property type="term" value="F:DNA-binding transcription factor activity"/>
    <property type="evidence" value="ECO:0007669"/>
    <property type="project" value="TreeGrafter"/>
</dbReference>
<reference evidence="6 7" key="1">
    <citation type="journal article" date="2013" name="ISME J.">
        <title>A metabolic model for members of the genus Tetrasphaera involved in enhanced biological phosphorus removal.</title>
        <authorList>
            <person name="Kristiansen R."/>
            <person name="Nguyen H.T.T."/>
            <person name="Saunders A.M."/>
            <person name="Nielsen J.L."/>
            <person name="Wimmer R."/>
            <person name="Le V.Q."/>
            <person name="McIlroy S.J."/>
            <person name="Petrovski S."/>
            <person name="Seviour R.J."/>
            <person name="Calteau A."/>
            <person name="Nielsen K.L."/>
            <person name="Nielsen P.H."/>
        </authorList>
    </citation>
    <scope>NUCLEOTIDE SEQUENCE [LARGE SCALE GENOMIC DNA]</scope>
    <source>
        <strain evidence="6 7">Ben110</strain>
    </source>
</reference>
<protein>
    <recommendedName>
        <fullName evidence="5">HTH luxR-type domain-containing protein</fullName>
    </recommendedName>
</protein>
<comment type="similarity">
    <text evidence="1">Belongs to the LysR transcriptional regulatory family.</text>
</comment>
<accession>W6K005</accession>
<dbReference type="PROSITE" id="PS00622">
    <property type="entry name" value="HTH_LUXR_1"/>
    <property type="match status" value="1"/>
</dbReference>
<dbReference type="GO" id="GO:0032993">
    <property type="term" value="C:protein-DNA complex"/>
    <property type="evidence" value="ECO:0007669"/>
    <property type="project" value="TreeGrafter"/>
</dbReference>
<keyword evidence="3" id="KW-0238">DNA-binding</keyword>
<dbReference type="CDD" id="cd05466">
    <property type="entry name" value="PBP2_LTTR_substrate"/>
    <property type="match status" value="1"/>
</dbReference>
<gene>
    <name evidence="6" type="ORF">BN11_4820006</name>
</gene>
<evidence type="ECO:0000313" key="7">
    <source>
        <dbReference type="Proteomes" id="UP000035763"/>
    </source>
</evidence>
<dbReference type="PANTHER" id="PTHR30346:SF0">
    <property type="entry name" value="HCA OPERON TRANSCRIPTIONAL ACTIVATOR HCAR"/>
    <property type="match status" value="1"/>
</dbReference>
<dbReference type="STRING" id="1193182.BN11_4820006"/>
<dbReference type="EMBL" id="CAJA01000426">
    <property type="protein sequence ID" value="CCH74807.1"/>
    <property type="molecule type" value="Genomic_DNA"/>
</dbReference>
<dbReference type="AlphaFoldDB" id="W6K005"/>
<evidence type="ECO:0000256" key="4">
    <source>
        <dbReference type="ARBA" id="ARBA00023163"/>
    </source>
</evidence>
<dbReference type="PANTHER" id="PTHR30346">
    <property type="entry name" value="TRANSCRIPTIONAL DUAL REGULATOR HCAR-RELATED"/>
    <property type="match status" value="1"/>
</dbReference>
<comment type="caution">
    <text evidence="6">The sequence shown here is derived from an EMBL/GenBank/DDBJ whole genome shotgun (WGS) entry which is preliminary data.</text>
</comment>
<dbReference type="RefSeq" id="WP_048700150.1">
    <property type="nucleotide sequence ID" value="NZ_HG764815.1"/>
</dbReference>
<dbReference type="InterPro" id="IPR036388">
    <property type="entry name" value="WH-like_DNA-bd_sf"/>
</dbReference>
<dbReference type="SMART" id="SM00421">
    <property type="entry name" value="HTH_LUXR"/>
    <property type="match status" value="1"/>
</dbReference>
<evidence type="ECO:0000313" key="6">
    <source>
        <dbReference type="EMBL" id="CCH74807.1"/>
    </source>
</evidence>
<dbReference type="InterPro" id="IPR005119">
    <property type="entry name" value="LysR_subst-bd"/>
</dbReference>
<evidence type="ECO:0000259" key="5">
    <source>
        <dbReference type="PROSITE" id="PS00622"/>
    </source>
</evidence>